<dbReference type="Gene3D" id="3.40.630.30">
    <property type="match status" value="1"/>
</dbReference>
<organism evidence="2 3">
    <name type="scientific">Humitalea rosea</name>
    <dbReference type="NCBI Taxonomy" id="990373"/>
    <lineage>
        <taxon>Bacteria</taxon>
        <taxon>Pseudomonadati</taxon>
        <taxon>Pseudomonadota</taxon>
        <taxon>Alphaproteobacteria</taxon>
        <taxon>Acetobacterales</taxon>
        <taxon>Roseomonadaceae</taxon>
        <taxon>Humitalea</taxon>
    </lineage>
</organism>
<reference evidence="2 3" key="1">
    <citation type="submission" date="2018-06" db="EMBL/GenBank/DDBJ databases">
        <title>Genomic Encyclopedia of Archaeal and Bacterial Type Strains, Phase II (KMG-II): from individual species to whole genera.</title>
        <authorList>
            <person name="Goeker M."/>
        </authorList>
    </citation>
    <scope>NUCLEOTIDE SEQUENCE [LARGE SCALE GENOMIC DNA]</scope>
    <source>
        <strain evidence="2 3">DSM 24525</strain>
    </source>
</reference>
<dbReference type="RefSeq" id="WP_111399433.1">
    <property type="nucleotide sequence ID" value="NZ_QKYU01000020.1"/>
</dbReference>
<dbReference type="Pfam" id="PF18014">
    <property type="entry name" value="Acetyltransf_18"/>
    <property type="match status" value="1"/>
</dbReference>
<protein>
    <submittedName>
        <fullName evidence="2">Acetyltransferase (GNAT) family protein</fullName>
    </submittedName>
</protein>
<evidence type="ECO:0000313" key="3">
    <source>
        <dbReference type="Proteomes" id="UP000249688"/>
    </source>
</evidence>
<dbReference type="InterPro" id="IPR052729">
    <property type="entry name" value="Acyl/Acetyltrans_Enzymes"/>
</dbReference>
<name>A0A2W7IQX9_9PROT</name>
<dbReference type="PROSITE" id="PS51186">
    <property type="entry name" value="GNAT"/>
    <property type="match status" value="1"/>
</dbReference>
<dbReference type="Gene3D" id="3.40.630.90">
    <property type="match status" value="1"/>
</dbReference>
<evidence type="ECO:0000313" key="2">
    <source>
        <dbReference type="EMBL" id="PZW41857.1"/>
    </source>
</evidence>
<dbReference type="InterPro" id="IPR016181">
    <property type="entry name" value="Acyl_CoA_acyltransferase"/>
</dbReference>
<dbReference type="PANTHER" id="PTHR47237:SF1">
    <property type="entry name" value="SLL0310 PROTEIN"/>
    <property type="match status" value="1"/>
</dbReference>
<feature type="domain" description="N-acetyltransferase" evidence="1">
    <location>
        <begin position="1"/>
        <end position="133"/>
    </location>
</feature>
<dbReference type="CDD" id="cd04301">
    <property type="entry name" value="NAT_SF"/>
    <property type="match status" value="1"/>
</dbReference>
<dbReference type="InterPro" id="IPR000182">
    <property type="entry name" value="GNAT_dom"/>
</dbReference>
<dbReference type="SUPFAM" id="SSF55729">
    <property type="entry name" value="Acyl-CoA N-acyltransferases (Nat)"/>
    <property type="match status" value="1"/>
</dbReference>
<keyword evidence="2" id="KW-0808">Transferase</keyword>
<dbReference type="PANTHER" id="PTHR47237">
    <property type="entry name" value="SLL0310 PROTEIN"/>
    <property type="match status" value="1"/>
</dbReference>
<dbReference type="EMBL" id="QKYU01000020">
    <property type="protein sequence ID" value="PZW41857.1"/>
    <property type="molecule type" value="Genomic_DNA"/>
</dbReference>
<keyword evidence="3" id="KW-1185">Reference proteome</keyword>
<evidence type="ECO:0000259" key="1">
    <source>
        <dbReference type="PROSITE" id="PS51186"/>
    </source>
</evidence>
<dbReference type="InterPro" id="IPR041496">
    <property type="entry name" value="YitH/HolE_GNAT"/>
</dbReference>
<gene>
    <name evidence="2" type="ORF">C8P66_12048</name>
</gene>
<dbReference type="AlphaFoldDB" id="A0A2W7IQX9"/>
<dbReference type="OrthoDB" id="20916at2"/>
<proteinExistence type="predicted"/>
<sequence>MTLLALNPAQIETAFTWAAAEGWNPGLSDAACFLAQDAGMFLGVEDEGELVAAISATRYAGNLGFIGFYLARPEARGRGHGMAVWTAAMKRLEGRLIGLDGVVGQQANYRKSGFLHAWNNIRFGGLPVIPPTKGDGIVPAGQMHFAALAALDSAAFPAARNNFLRAWLTAPGHVAMAQFREGEVTGFGVIRPCREGHKIGPLIAPDAASATALAAALLAGVPVGPVFLDVPEPHRAAAGLAESLGLKPVFETARMYTGAAPDLQMDRIFGITSLELG</sequence>
<dbReference type="Proteomes" id="UP000249688">
    <property type="component" value="Unassembled WGS sequence"/>
</dbReference>
<dbReference type="Pfam" id="PF00583">
    <property type="entry name" value="Acetyltransf_1"/>
    <property type="match status" value="1"/>
</dbReference>
<comment type="caution">
    <text evidence="2">The sequence shown here is derived from an EMBL/GenBank/DDBJ whole genome shotgun (WGS) entry which is preliminary data.</text>
</comment>
<accession>A0A2W7IQX9</accession>
<dbReference type="GO" id="GO:0016747">
    <property type="term" value="F:acyltransferase activity, transferring groups other than amino-acyl groups"/>
    <property type="evidence" value="ECO:0007669"/>
    <property type="project" value="InterPro"/>
</dbReference>